<organism evidence="1 2">
    <name type="scientific">Stieleria varia</name>
    <dbReference type="NCBI Taxonomy" id="2528005"/>
    <lineage>
        <taxon>Bacteria</taxon>
        <taxon>Pseudomonadati</taxon>
        <taxon>Planctomycetota</taxon>
        <taxon>Planctomycetia</taxon>
        <taxon>Pirellulales</taxon>
        <taxon>Pirellulaceae</taxon>
        <taxon>Stieleria</taxon>
    </lineage>
</organism>
<evidence type="ECO:0000313" key="1">
    <source>
        <dbReference type="EMBL" id="TWT92418.1"/>
    </source>
</evidence>
<dbReference type="Gene3D" id="1.25.10.10">
    <property type="entry name" value="Leucine-rich Repeat Variant"/>
    <property type="match status" value="1"/>
</dbReference>
<accession>A0A5C5ZZP0</accession>
<comment type="caution">
    <text evidence="1">The sequence shown here is derived from an EMBL/GenBank/DDBJ whole genome shotgun (WGS) entry which is preliminary data.</text>
</comment>
<dbReference type="AlphaFoldDB" id="A0A5C5ZZP0"/>
<evidence type="ECO:0000313" key="2">
    <source>
        <dbReference type="Proteomes" id="UP000320176"/>
    </source>
</evidence>
<protein>
    <recommendedName>
        <fullName evidence="3">HEAT repeat protein</fullName>
    </recommendedName>
</protein>
<name>A0A5C5ZZP0_9BACT</name>
<dbReference type="SUPFAM" id="SSF48371">
    <property type="entry name" value="ARM repeat"/>
    <property type="match status" value="1"/>
</dbReference>
<gene>
    <name evidence="1" type="ORF">Pla52n_62920</name>
</gene>
<dbReference type="InterPro" id="IPR004155">
    <property type="entry name" value="PBS_lyase_HEAT"/>
</dbReference>
<dbReference type="InterPro" id="IPR016024">
    <property type="entry name" value="ARM-type_fold"/>
</dbReference>
<dbReference type="PANTHER" id="PTHR12697:SF5">
    <property type="entry name" value="DEOXYHYPUSINE HYDROXYLASE"/>
    <property type="match status" value="1"/>
</dbReference>
<dbReference type="RefSeq" id="WP_231742740.1">
    <property type="nucleotide sequence ID" value="NZ_CP151726.1"/>
</dbReference>
<dbReference type="InterPro" id="IPR011989">
    <property type="entry name" value="ARM-like"/>
</dbReference>
<dbReference type="SMART" id="SM00567">
    <property type="entry name" value="EZ_HEAT"/>
    <property type="match status" value="3"/>
</dbReference>
<dbReference type="Proteomes" id="UP000320176">
    <property type="component" value="Unassembled WGS sequence"/>
</dbReference>
<dbReference type="PANTHER" id="PTHR12697">
    <property type="entry name" value="PBS LYASE HEAT-LIKE PROTEIN"/>
    <property type="match status" value="1"/>
</dbReference>
<dbReference type="GO" id="GO:0016491">
    <property type="term" value="F:oxidoreductase activity"/>
    <property type="evidence" value="ECO:0007669"/>
    <property type="project" value="TreeGrafter"/>
</dbReference>
<sequence length="222" mass="23062">MHLTLAVASFWSLGGFTSFSVATDALPATILSQADSKGAASETPQADRPTIAGQSMGQYAEQLDDESRVVRLRAIKSLGAFGSPAAEHIVAALTHKDAGVRYIAAVHLGHIGGESLKSAVETLQQQSEGESSYAVKMAIAFALCNADVDTQSHLQTLSAALDHPDRGTSCSAAELLGDLGSKAEPVLAKLRDVHAKNKPGVKGGDYHRGGAAMNAIRKITAT</sequence>
<dbReference type="Pfam" id="PF13646">
    <property type="entry name" value="HEAT_2"/>
    <property type="match status" value="1"/>
</dbReference>
<dbReference type="EMBL" id="SJPN01000011">
    <property type="protein sequence ID" value="TWT92418.1"/>
    <property type="molecule type" value="Genomic_DNA"/>
</dbReference>
<evidence type="ECO:0008006" key="3">
    <source>
        <dbReference type="Google" id="ProtNLM"/>
    </source>
</evidence>
<proteinExistence type="predicted"/>
<reference evidence="1 2" key="1">
    <citation type="submission" date="2019-02" db="EMBL/GenBank/DDBJ databases">
        <title>Deep-cultivation of Planctomycetes and their phenomic and genomic characterization uncovers novel biology.</title>
        <authorList>
            <person name="Wiegand S."/>
            <person name="Jogler M."/>
            <person name="Boedeker C."/>
            <person name="Pinto D."/>
            <person name="Vollmers J."/>
            <person name="Rivas-Marin E."/>
            <person name="Kohn T."/>
            <person name="Peeters S.H."/>
            <person name="Heuer A."/>
            <person name="Rast P."/>
            <person name="Oberbeckmann S."/>
            <person name="Bunk B."/>
            <person name="Jeske O."/>
            <person name="Meyerdierks A."/>
            <person name="Storesund J.E."/>
            <person name="Kallscheuer N."/>
            <person name="Luecker S."/>
            <person name="Lage O.M."/>
            <person name="Pohl T."/>
            <person name="Merkel B.J."/>
            <person name="Hornburger P."/>
            <person name="Mueller R.-W."/>
            <person name="Bruemmer F."/>
            <person name="Labrenz M."/>
            <person name="Spormann A.M."/>
            <person name="Op Den Camp H."/>
            <person name="Overmann J."/>
            <person name="Amann R."/>
            <person name="Jetten M.S.M."/>
            <person name="Mascher T."/>
            <person name="Medema M.H."/>
            <person name="Devos D.P."/>
            <person name="Kaster A.-K."/>
            <person name="Ovreas L."/>
            <person name="Rohde M."/>
            <person name="Galperin M.Y."/>
            <person name="Jogler C."/>
        </authorList>
    </citation>
    <scope>NUCLEOTIDE SEQUENCE [LARGE SCALE GENOMIC DNA]</scope>
    <source>
        <strain evidence="1 2">Pla52n</strain>
    </source>
</reference>
<keyword evidence="2" id="KW-1185">Reference proteome</keyword>